<reference evidence="1" key="1">
    <citation type="submission" date="2017-09" db="EMBL/GenBank/DDBJ databases">
        <title>Contemporary evolution of a Lepidopteran species, Heliothis virescens, in response to modern agricultural practices.</title>
        <authorList>
            <person name="Fritz M.L."/>
            <person name="Deyonke A.M."/>
            <person name="Papanicolaou A."/>
            <person name="Micinski S."/>
            <person name="Westbrook J."/>
            <person name="Gould F."/>
        </authorList>
    </citation>
    <scope>NUCLEOTIDE SEQUENCE [LARGE SCALE GENOMIC DNA]</scope>
    <source>
        <strain evidence="1">HvINT-</strain>
        <tissue evidence="1">Whole body</tissue>
    </source>
</reference>
<dbReference type="EMBL" id="NWSH01001362">
    <property type="protein sequence ID" value="PCG71544.1"/>
    <property type="molecule type" value="Genomic_DNA"/>
</dbReference>
<gene>
    <name evidence="1" type="ORF">B5V51_1744</name>
</gene>
<name>A0A2A4JIY9_HELVI</name>
<evidence type="ECO:0000313" key="1">
    <source>
        <dbReference type="EMBL" id="PCG71544.1"/>
    </source>
</evidence>
<dbReference type="AlphaFoldDB" id="A0A2A4JIY9"/>
<proteinExistence type="predicted"/>
<comment type="caution">
    <text evidence="1">The sequence shown here is derived from an EMBL/GenBank/DDBJ whole genome shotgun (WGS) entry which is preliminary data.</text>
</comment>
<sequence length="67" mass="7557">MNPKLCVARMIAIMSYNCVHCFPSTNIMQGLPEKIGERRGKEATRLHHSTAEDPNQGRWGITCEVNN</sequence>
<accession>A0A2A4JIY9</accession>
<organism evidence="1">
    <name type="scientific">Heliothis virescens</name>
    <name type="common">Tobacco budworm moth</name>
    <dbReference type="NCBI Taxonomy" id="7102"/>
    <lineage>
        <taxon>Eukaryota</taxon>
        <taxon>Metazoa</taxon>
        <taxon>Ecdysozoa</taxon>
        <taxon>Arthropoda</taxon>
        <taxon>Hexapoda</taxon>
        <taxon>Insecta</taxon>
        <taxon>Pterygota</taxon>
        <taxon>Neoptera</taxon>
        <taxon>Endopterygota</taxon>
        <taxon>Lepidoptera</taxon>
        <taxon>Glossata</taxon>
        <taxon>Ditrysia</taxon>
        <taxon>Noctuoidea</taxon>
        <taxon>Noctuidae</taxon>
        <taxon>Heliothinae</taxon>
        <taxon>Heliothis</taxon>
    </lineage>
</organism>
<protein>
    <submittedName>
        <fullName evidence="1">Uncharacterized protein</fullName>
    </submittedName>
</protein>